<dbReference type="PROSITE" id="PS50059">
    <property type="entry name" value="FKBP_PPIASE"/>
    <property type="match status" value="1"/>
</dbReference>
<keyword evidence="4 5" id="KW-0413">Isomerase</keyword>
<organism evidence="7 8">
    <name type="scientific">Moniliophthora roreri</name>
    <name type="common">Frosty pod rot fungus</name>
    <name type="synonym">Monilia roreri</name>
    <dbReference type="NCBI Taxonomy" id="221103"/>
    <lineage>
        <taxon>Eukaryota</taxon>
        <taxon>Fungi</taxon>
        <taxon>Dikarya</taxon>
        <taxon>Basidiomycota</taxon>
        <taxon>Agaricomycotina</taxon>
        <taxon>Agaricomycetes</taxon>
        <taxon>Agaricomycetidae</taxon>
        <taxon>Agaricales</taxon>
        <taxon>Marasmiineae</taxon>
        <taxon>Marasmiaceae</taxon>
        <taxon>Moniliophthora</taxon>
    </lineage>
</organism>
<dbReference type="EC" id="5.2.1.8" evidence="2 5"/>
<evidence type="ECO:0000256" key="5">
    <source>
        <dbReference type="PROSITE-ProRule" id="PRU00277"/>
    </source>
</evidence>
<dbReference type="PANTHER" id="PTHR45779">
    <property type="entry name" value="PEPTIDYLPROLYL ISOMERASE"/>
    <property type="match status" value="1"/>
</dbReference>
<dbReference type="PANTHER" id="PTHR45779:SF7">
    <property type="entry name" value="PEPTIDYLPROLYL ISOMERASE"/>
    <property type="match status" value="1"/>
</dbReference>
<dbReference type="GO" id="GO:0005783">
    <property type="term" value="C:endoplasmic reticulum"/>
    <property type="evidence" value="ECO:0007669"/>
    <property type="project" value="TreeGrafter"/>
</dbReference>
<name>A0A0W0FWU0_MONRR</name>
<dbReference type="Pfam" id="PF00254">
    <property type="entry name" value="FKBP_C"/>
    <property type="match status" value="1"/>
</dbReference>
<evidence type="ECO:0000259" key="6">
    <source>
        <dbReference type="PROSITE" id="PS50059"/>
    </source>
</evidence>
<accession>A0A0W0FWU0</accession>
<dbReference type="eggNOG" id="KOG1502">
    <property type="taxonomic scope" value="Eukaryota"/>
</dbReference>
<proteinExistence type="predicted"/>
<dbReference type="InterPro" id="IPR046357">
    <property type="entry name" value="PPIase_dom_sf"/>
</dbReference>
<comment type="catalytic activity">
    <reaction evidence="1 5">
        <text>[protein]-peptidylproline (omega=180) = [protein]-peptidylproline (omega=0)</text>
        <dbReference type="Rhea" id="RHEA:16237"/>
        <dbReference type="Rhea" id="RHEA-COMP:10747"/>
        <dbReference type="Rhea" id="RHEA-COMP:10748"/>
        <dbReference type="ChEBI" id="CHEBI:83833"/>
        <dbReference type="ChEBI" id="CHEBI:83834"/>
        <dbReference type="EC" id="5.2.1.8"/>
    </reaction>
</comment>
<dbReference type="AlphaFoldDB" id="A0A0W0FWU0"/>
<evidence type="ECO:0000256" key="4">
    <source>
        <dbReference type="ARBA" id="ARBA00023235"/>
    </source>
</evidence>
<dbReference type="InterPro" id="IPR044609">
    <property type="entry name" value="FKBP2/11"/>
</dbReference>
<dbReference type="Gene3D" id="3.40.50.720">
    <property type="entry name" value="NAD(P)-binding Rossmann-like Domain"/>
    <property type="match status" value="1"/>
</dbReference>
<reference evidence="7 8" key="1">
    <citation type="submission" date="2015-12" db="EMBL/GenBank/DDBJ databases">
        <title>Draft genome sequence of Moniliophthora roreri, the causal agent of frosty pod rot of cacao.</title>
        <authorList>
            <person name="Aime M.C."/>
            <person name="Diaz-Valderrama J.R."/>
            <person name="Kijpornyongpan T."/>
            <person name="Phillips-Mora W."/>
        </authorList>
    </citation>
    <scope>NUCLEOTIDE SEQUENCE [LARGE SCALE GENOMIC DNA]</scope>
    <source>
        <strain evidence="7 8">MCA 2952</strain>
    </source>
</reference>
<sequence length="467" mass="51207">MSTSPQTIFVTGTTGFIGSHVLDELLKQGYRVKCAVRPGAKTEHMKSRYSFELETGLVQIINMPDISTAQLQGALEGVDAVIHLASPPGRATAEQTYQGSVEGSLNLLRQAESAGIKRVVITGMIPVKLQHTLTKDEVFRSDDPFAIYESCKILAEQAIWEWARLHPHVDIALIALPLTYGPYTSNFYLPTPAFPGVNTFLYQLIVPDGIYCLTGQYVDVRDAAKAHVGALKSPLVSSLSESKKQIVFGSPQAIQFKEAVAVLSDKRPALQERLIRSDAPTSNEGPLSCDYERIEQMFGVKKQEFIPFEKTLLDTIDDYVSREGLPITMKFFGFALPLLFAVTALAADPPTELVVETTYKPEKCSVFAKKGDSIKVHYTGTLFSNGNKFDSSLDRGDPLPLKLGVGQVIKGWDEGLQGMCVGEKRKLTIPSEKAYGSRGFGSVIPPNSCLVFETELMELNGSSRDEL</sequence>
<dbReference type="GO" id="GO:0003755">
    <property type="term" value="F:peptidyl-prolyl cis-trans isomerase activity"/>
    <property type="evidence" value="ECO:0007669"/>
    <property type="project" value="UniProtKB-KW"/>
</dbReference>
<evidence type="ECO:0000313" key="8">
    <source>
        <dbReference type="Proteomes" id="UP000054988"/>
    </source>
</evidence>
<evidence type="ECO:0000256" key="1">
    <source>
        <dbReference type="ARBA" id="ARBA00000971"/>
    </source>
</evidence>
<comment type="caution">
    <text evidence="7">The sequence shown here is derived from an EMBL/GenBank/DDBJ whole genome shotgun (WGS) entry which is preliminary data.</text>
</comment>
<dbReference type="Pfam" id="PF01370">
    <property type="entry name" value="Epimerase"/>
    <property type="match status" value="1"/>
</dbReference>
<evidence type="ECO:0000313" key="7">
    <source>
        <dbReference type="EMBL" id="KTB40752.1"/>
    </source>
</evidence>
<feature type="domain" description="PPIase FKBP-type" evidence="6">
    <location>
        <begin position="371"/>
        <end position="460"/>
    </location>
</feature>
<evidence type="ECO:0000256" key="3">
    <source>
        <dbReference type="ARBA" id="ARBA00023110"/>
    </source>
</evidence>
<evidence type="ECO:0000256" key="2">
    <source>
        <dbReference type="ARBA" id="ARBA00013194"/>
    </source>
</evidence>
<keyword evidence="3 5" id="KW-0697">Rotamase</keyword>
<gene>
    <name evidence="7" type="ORF">WG66_6644</name>
</gene>
<dbReference type="InterPro" id="IPR001179">
    <property type="entry name" value="PPIase_FKBP_dom"/>
</dbReference>
<dbReference type="SUPFAM" id="SSF51735">
    <property type="entry name" value="NAD(P)-binding Rossmann-fold domains"/>
    <property type="match status" value="1"/>
</dbReference>
<dbReference type="InterPro" id="IPR036291">
    <property type="entry name" value="NAD(P)-bd_dom_sf"/>
</dbReference>
<dbReference type="Gene3D" id="3.10.50.40">
    <property type="match status" value="1"/>
</dbReference>
<dbReference type="EMBL" id="LATX01001551">
    <property type="protein sequence ID" value="KTB40752.1"/>
    <property type="molecule type" value="Genomic_DNA"/>
</dbReference>
<dbReference type="InterPro" id="IPR001509">
    <property type="entry name" value="Epimerase_deHydtase"/>
</dbReference>
<protein>
    <recommendedName>
        <fullName evidence="2 5">peptidylprolyl isomerase</fullName>
        <ecNumber evidence="2 5">5.2.1.8</ecNumber>
    </recommendedName>
</protein>
<dbReference type="FunFam" id="3.10.50.40:FF:000006">
    <property type="entry name" value="Peptidyl-prolyl cis-trans isomerase"/>
    <property type="match status" value="1"/>
</dbReference>
<dbReference type="SUPFAM" id="SSF54534">
    <property type="entry name" value="FKBP-like"/>
    <property type="match status" value="1"/>
</dbReference>
<dbReference type="Proteomes" id="UP000054988">
    <property type="component" value="Unassembled WGS sequence"/>
</dbReference>